<keyword evidence="2" id="KW-1185">Reference proteome</keyword>
<dbReference type="InterPro" id="IPR020051">
    <property type="entry name" value="SagB-type_dehydrogenase"/>
</dbReference>
<dbReference type="PANTHER" id="PTHR43745">
    <property type="entry name" value="NITROREDUCTASE MJ1384-RELATED"/>
    <property type="match status" value="1"/>
</dbReference>
<dbReference type="SUPFAM" id="SSF55469">
    <property type="entry name" value="FMN-dependent nitroreductase-like"/>
    <property type="match status" value="2"/>
</dbReference>
<organism evidence="1 2">
    <name type="scientific">Nocardia vulneris</name>
    <dbReference type="NCBI Taxonomy" id="1141657"/>
    <lineage>
        <taxon>Bacteria</taxon>
        <taxon>Bacillati</taxon>
        <taxon>Actinomycetota</taxon>
        <taxon>Actinomycetes</taxon>
        <taxon>Mycobacteriales</taxon>
        <taxon>Nocardiaceae</taxon>
        <taxon>Nocardia</taxon>
    </lineage>
</organism>
<dbReference type="EMBL" id="JNFP01000046">
    <property type="protein sequence ID" value="KIA61398.1"/>
    <property type="molecule type" value="Genomic_DNA"/>
</dbReference>
<dbReference type="InterPro" id="IPR052544">
    <property type="entry name" value="Bacteriocin_Proc_Enz"/>
</dbReference>
<dbReference type="RefSeq" id="WP_043677741.1">
    <property type="nucleotide sequence ID" value="NZ_BDCI01000048.1"/>
</dbReference>
<dbReference type="CDD" id="cd02142">
    <property type="entry name" value="McbC_SagB-like_oxidoreductase"/>
    <property type="match status" value="1"/>
</dbReference>
<dbReference type="NCBIfam" id="TIGR03605">
    <property type="entry name" value="antibiot_sagB"/>
    <property type="match status" value="1"/>
</dbReference>
<evidence type="ECO:0008006" key="3">
    <source>
        <dbReference type="Google" id="ProtNLM"/>
    </source>
</evidence>
<dbReference type="InterPro" id="IPR000415">
    <property type="entry name" value="Nitroreductase-like"/>
</dbReference>
<evidence type="ECO:0000313" key="2">
    <source>
        <dbReference type="Proteomes" id="UP000031364"/>
    </source>
</evidence>
<reference evidence="1 2" key="1">
    <citation type="journal article" date="2014" name="Int. J. Syst. Evol. Microbiol.">
        <title>Nocardia vulneris sp. nov., isolated from wounds of human patients in North America.</title>
        <authorList>
            <person name="Lasker B.A."/>
            <person name="Bell M."/>
            <person name="Klenk H.P."/>
            <person name="Sproer C."/>
            <person name="Schumann C."/>
            <person name="Schumann P."/>
            <person name="Brown J.M."/>
        </authorList>
    </citation>
    <scope>NUCLEOTIDE SEQUENCE [LARGE SCALE GENOMIC DNA]</scope>
    <source>
        <strain evidence="1 2">W9851</strain>
    </source>
</reference>
<dbReference type="Proteomes" id="UP000031364">
    <property type="component" value="Unassembled WGS sequence"/>
</dbReference>
<name>A0ABR4Z7R9_9NOCA</name>
<evidence type="ECO:0000313" key="1">
    <source>
        <dbReference type="EMBL" id="KIA61398.1"/>
    </source>
</evidence>
<comment type="caution">
    <text evidence="1">The sequence shown here is derived from an EMBL/GenBank/DDBJ whole genome shotgun (WGS) entry which is preliminary data.</text>
</comment>
<proteinExistence type="predicted"/>
<accession>A0ABR4Z7R9</accession>
<gene>
    <name evidence="1" type="ORF">FG87_31425</name>
</gene>
<dbReference type="Gene3D" id="3.40.109.10">
    <property type="entry name" value="NADH Oxidase"/>
    <property type="match status" value="2"/>
</dbReference>
<dbReference type="PANTHER" id="PTHR43745:SF2">
    <property type="entry name" value="NITROREDUCTASE MJ1384-RELATED"/>
    <property type="match status" value="1"/>
</dbReference>
<sequence>MDADTGAALTRFLDRGRSPARGPIDWNAAPARYKRYPDAARIELPWGDEAAATSLLGALLLDMCGITRLMWTPVLDHDGVPTPGAFKVQHGRSAPSGGALYPLAAYVAVPSPEPGLYHYDPAHHCLERLRPGDHRAALAALVSDAPSPLPAAVLVLTARFWRNGFKYGEFGYRLQTQEIGVLAAQAAAVAARLGSTVDTRLHFGDDQVHELLDLDPRAEAALAMMFVGQDTAAANAPTYRELITVAPPVAAERTPAITDKLPAMAALHTDPGVLPEDSVPYPMEAGRELPLPRLRVAVDAGIVGRSSPADGFRPRPIESTRLAGLIGAAADGWAGFGRGAALYCVVARVDGIATGMYRYHPARHALVEITSGIADSVRCHPIVGEAAAVLLPVGDLPAGTGARWYRTVQADAGVVLQRGALAAAALGLAARIHSGETPDFTADLAGTRTALAALLIGVPRAVSTLEHRIHPDGCSTADTAGQRESP</sequence>
<protein>
    <recommendedName>
        <fullName evidence="3">Nitroreductase domain-containing protein</fullName>
    </recommendedName>
</protein>